<dbReference type="SUPFAM" id="SSF89550">
    <property type="entry name" value="PHP domain-like"/>
    <property type="match status" value="1"/>
</dbReference>
<organism evidence="2 3">
    <name type="scientific">Desulfosporosinus acididurans</name>
    <dbReference type="NCBI Taxonomy" id="476652"/>
    <lineage>
        <taxon>Bacteria</taxon>
        <taxon>Bacillati</taxon>
        <taxon>Bacillota</taxon>
        <taxon>Clostridia</taxon>
        <taxon>Eubacteriales</taxon>
        <taxon>Desulfitobacteriaceae</taxon>
        <taxon>Desulfosporosinus</taxon>
    </lineage>
</organism>
<proteinExistence type="predicted"/>
<reference evidence="2 3" key="1">
    <citation type="submission" date="2015-06" db="EMBL/GenBank/DDBJ databases">
        <title>Draft genome of the moderately acidophilic sulfate reducer Candidatus Desulfosporosinus acididurans strain M1.</title>
        <authorList>
            <person name="Poehlein A."/>
            <person name="Petzsch P."/>
            <person name="Johnson B.D."/>
            <person name="Schloemann M."/>
            <person name="Daniel R."/>
            <person name="Muehling M."/>
        </authorList>
    </citation>
    <scope>NUCLEOTIDE SEQUENCE [LARGE SCALE GENOMIC DNA]</scope>
    <source>
        <strain evidence="2 3">M1</strain>
    </source>
</reference>
<dbReference type="STRING" id="476652.DEAC_c01650"/>
<dbReference type="SMART" id="SM00481">
    <property type="entry name" value="POLIIIAc"/>
    <property type="match status" value="1"/>
</dbReference>
<gene>
    <name evidence="2" type="primary">ycdX</name>
    <name evidence="2" type="ORF">DEAC_c01650</name>
</gene>
<dbReference type="CDD" id="cd07437">
    <property type="entry name" value="PHP_HisPPase_Ycdx_like"/>
    <property type="match status" value="1"/>
</dbReference>
<keyword evidence="2" id="KW-0378">Hydrolase</keyword>
<evidence type="ECO:0000259" key="1">
    <source>
        <dbReference type="SMART" id="SM00481"/>
    </source>
</evidence>
<dbReference type="Proteomes" id="UP000036356">
    <property type="component" value="Unassembled WGS sequence"/>
</dbReference>
<comment type="caution">
    <text evidence="2">The sequence shown here is derived from an EMBL/GenBank/DDBJ whole genome shotgun (WGS) entry which is preliminary data.</text>
</comment>
<dbReference type="InterPro" id="IPR003141">
    <property type="entry name" value="Pol/His_phosphatase_N"/>
</dbReference>
<dbReference type="InterPro" id="IPR050243">
    <property type="entry name" value="PHP_phosphatase"/>
</dbReference>
<dbReference type="PANTHER" id="PTHR36928:SF1">
    <property type="entry name" value="PHOSPHATASE YCDX-RELATED"/>
    <property type="match status" value="1"/>
</dbReference>
<dbReference type="InterPro" id="IPR004013">
    <property type="entry name" value="PHP_dom"/>
</dbReference>
<sequence>MKMLVDLHTHTISSGHAYSTISENALAASRKGLQLLGMTDHGPSMLGAPSLYHFGNLAIMPEELYGVRILPGVEANIISHEGELDLPINYLTRMKLVLAGLHVQCYPGGTIEQNTQAYIKAMENPFTDMMVHPGRPEFELDLEKIAYMSAQLQVPVEINNSSLAAGKKETQENCHRFASYMAKYKGPIIIGSDAHFWDRVGVFDRSLQLVEDAGILEDQILNISPQRVLDYLQDRRRRRFTTI</sequence>
<accession>A0A0J1FWG3</accession>
<dbReference type="GO" id="GO:0005829">
    <property type="term" value="C:cytosol"/>
    <property type="evidence" value="ECO:0007669"/>
    <property type="project" value="TreeGrafter"/>
</dbReference>
<dbReference type="InterPro" id="IPR016195">
    <property type="entry name" value="Pol/histidinol_Pase-like"/>
</dbReference>
<dbReference type="EMBL" id="LDZY01000001">
    <property type="protein sequence ID" value="KLU67760.1"/>
    <property type="molecule type" value="Genomic_DNA"/>
</dbReference>
<dbReference type="NCBIfam" id="NF006702">
    <property type="entry name" value="PRK09248.1"/>
    <property type="match status" value="1"/>
</dbReference>
<evidence type="ECO:0000313" key="2">
    <source>
        <dbReference type="EMBL" id="KLU67760.1"/>
    </source>
</evidence>
<dbReference type="PATRIC" id="fig|476652.3.peg.163"/>
<dbReference type="RefSeq" id="WP_047808361.1">
    <property type="nucleotide sequence ID" value="NZ_LDZY01000001.1"/>
</dbReference>
<name>A0A0J1FWG3_9FIRM</name>
<feature type="domain" description="Polymerase/histidinol phosphatase N-terminal" evidence="1">
    <location>
        <begin position="5"/>
        <end position="79"/>
    </location>
</feature>
<dbReference type="Pfam" id="PF02811">
    <property type="entry name" value="PHP"/>
    <property type="match status" value="1"/>
</dbReference>
<dbReference type="GO" id="GO:0008270">
    <property type="term" value="F:zinc ion binding"/>
    <property type="evidence" value="ECO:0007669"/>
    <property type="project" value="TreeGrafter"/>
</dbReference>
<dbReference type="PANTHER" id="PTHR36928">
    <property type="entry name" value="PHOSPHATASE YCDX-RELATED"/>
    <property type="match status" value="1"/>
</dbReference>
<evidence type="ECO:0000313" key="3">
    <source>
        <dbReference type="Proteomes" id="UP000036356"/>
    </source>
</evidence>
<dbReference type="Gene3D" id="3.20.20.140">
    <property type="entry name" value="Metal-dependent hydrolases"/>
    <property type="match status" value="1"/>
</dbReference>
<dbReference type="GO" id="GO:0042578">
    <property type="term" value="F:phosphoric ester hydrolase activity"/>
    <property type="evidence" value="ECO:0007669"/>
    <property type="project" value="TreeGrafter"/>
</dbReference>
<dbReference type="AlphaFoldDB" id="A0A0J1FWG3"/>
<protein>
    <submittedName>
        <fullName evidence="2">Putative phosphatase YcdX</fullName>
        <ecNumber evidence="2">3.1.3.-</ecNumber>
    </submittedName>
</protein>
<keyword evidence="3" id="KW-1185">Reference proteome</keyword>
<dbReference type="EC" id="3.1.3.-" evidence="2"/>